<dbReference type="Proteomes" id="UP001301958">
    <property type="component" value="Unassembled WGS sequence"/>
</dbReference>
<evidence type="ECO:0008006" key="4">
    <source>
        <dbReference type="Google" id="ProtNLM"/>
    </source>
</evidence>
<evidence type="ECO:0000313" key="3">
    <source>
        <dbReference type="Proteomes" id="UP001301958"/>
    </source>
</evidence>
<proteinExistence type="predicted"/>
<evidence type="ECO:0000313" key="2">
    <source>
        <dbReference type="EMBL" id="KAK4225490.1"/>
    </source>
</evidence>
<feature type="region of interest" description="Disordered" evidence="1">
    <location>
        <begin position="237"/>
        <end position="333"/>
    </location>
</feature>
<name>A0AAN7BLG9_9PEZI</name>
<reference evidence="2" key="2">
    <citation type="submission" date="2023-05" db="EMBL/GenBank/DDBJ databases">
        <authorList>
            <consortium name="Lawrence Berkeley National Laboratory"/>
            <person name="Steindorff A."/>
            <person name="Hensen N."/>
            <person name="Bonometti L."/>
            <person name="Westerberg I."/>
            <person name="Brannstrom I.O."/>
            <person name="Guillou S."/>
            <person name="Cros-Aarteil S."/>
            <person name="Calhoun S."/>
            <person name="Haridas S."/>
            <person name="Kuo A."/>
            <person name="Mondo S."/>
            <person name="Pangilinan J."/>
            <person name="Riley R."/>
            <person name="Labutti K."/>
            <person name="Andreopoulos B."/>
            <person name="Lipzen A."/>
            <person name="Chen C."/>
            <person name="Yanf M."/>
            <person name="Daum C."/>
            <person name="Ng V."/>
            <person name="Clum A."/>
            <person name="Ohm R."/>
            <person name="Martin F."/>
            <person name="Silar P."/>
            <person name="Natvig D."/>
            <person name="Lalanne C."/>
            <person name="Gautier V."/>
            <person name="Ament-Velasquez S.L."/>
            <person name="Kruys A."/>
            <person name="Hutchinson M.I."/>
            <person name="Powell A.J."/>
            <person name="Barry K."/>
            <person name="Miller A.N."/>
            <person name="Grigoriev I.V."/>
            <person name="Debuchy R."/>
            <person name="Gladieux P."/>
            <person name="Thoren M.H."/>
            <person name="Johannesson H."/>
        </authorList>
    </citation>
    <scope>NUCLEOTIDE SEQUENCE</scope>
    <source>
        <strain evidence="2">CBS 990.96</strain>
    </source>
</reference>
<feature type="compositionally biased region" description="Polar residues" evidence="1">
    <location>
        <begin position="435"/>
        <end position="444"/>
    </location>
</feature>
<feature type="compositionally biased region" description="Low complexity" evidence="1">
    <location>
        <begin position="307"/>
        <end position="325"/>
    </location>
</feature>
<dbReference type="AlphaFoldDB" id="A0AAN7BLG9"/>
<feature type="region of interest" description="Disordered" evidence="1">
    <location>
        <begin position="420"/>
        <end position="564"/>
    </location>
</feature>
<sequence>MAGPGRPRRRRFSNPDRYAKECNLLKPVAVDSDDTDWPIFVIKDATVYRRDGRTMANPLMAHWEGPYIIRGTLEVDDPELYPRLVNRNIKTALIEVENCTKYSMGDDPVAFWVSGPCGWYEIRPSVKYQRVYNEILEAINLYYGIFVAYEKYEKTRKKKKKTNPPTLDELFLDYAIRVGNGIVRDEVEALCHKWAEWLIAHFPKEEELNWKDTAFATWVEDSHPNLVKKVEDAAKGLLPPAPLPELPPSSPEPDSQTNRAASTFSQSVYDDSSDIEMKDQSQVLPTRGKGITETPVPIPEKYRSFGSAANPTASASPAPAQPANTEPASDSPINHLLSALNETAEETDIRTSTASKIINNIFFKCRVSQYSAAKEVIAYYAKDLLPHLGPKWNGTAFYKWVKDMAANPLTNYQYTTPDKIPGQAVRRNKGGARTTAATKSTSVSDVPPVINLDRRTRKSASNTPAGDGLAGDDSQSLLRNRSSGKRATLRLTASKKRPASFLDEDNILEDTGSRGNKSSKRTYMSDDEEEEDMDSVSNDDDDSSATESGNEADPHSNPVTSRLPAPEGFYRVVLMAERLPSTEPTGHLGTWVCQHEDCNHIVRDAEDAAGQALVQEHIDYHEAQKAKMDLALQESRGHLPVKNLLEKIQNIGEQNLRRKRGTLENGITTLPAPIKRRLFF</sequence>
<reference evidence="2" key="1">
    <citation type="journal article" date="2023" name="Mol. Phylogenet. Evol.">
        <title>Genome-scale phylogeny and comparative genomics of the fungal order Sordariales.</title>
        <authorList>
            <person name="Hensen N."/>
            <person name="Bonometti L."/>
            <person name="Westerberg I."/>
            <person name="Brannstrom I.O."/>
            <person name="Guillou S."/>
            <person name="Cros-Aarteil S."/>
            <person name="Calhoun S."/>
            <person name="Haridas S."/>
            <person name="Kuo A."/>
            <person name="Mondo S."/>
            <person name="Pangilinan J."/>
            <person name="Riley R."/>
            <person name="LaButti K."/>
            <person name="Andreopoulos B."/>
            <person name="Lipzen A."/>
            <person name="Chen C."/>
            <person name="Yan M."/>
            <person name="Daum C."/>
            <person name="Ng V."/>
            <person name="Clum A."/>
            <person name="Steindorff A."/>
            <person name="Ohm R.A."/>
            <person name="Martin F."/>
            <person name="Silar P."/>
            <person name="Natvig D.O."/>
            <person name="Lalanne C."/>
            <person name="Gautier V."/>
            <person name="Ament-Velasquez S.L."/>
            <person name="Kruys A."/>
            <person name="Hutchinson M.I."/>
            <person name="Powell A.J."/>
            <person name="Barry K."/>
            <person name="Miller A.N."/>
            <person name="Grigoriev I.V."/>
            <person name="Debuchy R."/>
            <person name="Gladieux P."/>
            <person name="Hiltunen Thoren M."/>
            <person name="Johannesson H."/>
        </authorList>
    </citation>
    <scope>NUCLEOTIDE SEQUENCE</scope>
    <source>
        <strain evidence="2">CBS 990.96</strain>
    </source>
</reference>
<feature type="compositionally biased region" description="Basic residues" evidence="1">
    <location>
        <begin position="482"/>
        <end position="498"/>
    </location>
</feature>
<protein>
    <recommendedName>
        <fullName evidence="4">DNA (cytosine-5)-methyltransferase 1 replication foci domain-containing protein</fullName>
    </recommendedName>
</protein>
<organism evidence="2 3">
    <name type="scientific">Podospora fimiseda</name>
    <dbReference type="NCBI Taxonomy" id="252190"/>
    <lineage>
        <taxon>Eukaryota</taxon>
        <taxon>Fungi</taxon>
        <taxon>Dikarya</taxon>
        <taxon>Ascomycota</taxon>
        <taxon>Pezizomycotina</taxon>
        <taxon>Sordariomycetes</taxon>
        <taxon>Sordariomycetidae</taxon>
        <taxon>Sordariales</taxon>
        <taxon>Podosporaceae</taxon>
        <taxon>Podospora</taxon>
    </lineage>
</organism>
<gene>
    <name evidence="2" type="ORF">QBC38DRAFT_263439</name>
</gene>
<dbReference type="EMBL" id="MU865366">
    <property type="protein sequence ID" value="KAK4225490.1"/>
    <property type="molecule type" value="Genomic_DNA"/>
</dbReference>
<feature type="compositionally biased region" description="Polar residues" evidence="1">
    <location>
        <begin position="254"/>
        <end position="270"/>
    </location>
</feature>
<comment type="caution">
    <text evidence="2">The sequence shown here is derived from an EMBL/GenBank/DDBJ whole genome shotgun (WGS) entry which is preliminary data.</text>
</comment>
<feature type="compositionally biased region" description="Acidic residues" evidence="1">
    <location>
        <begin position="525"/>
        <end position="544"/>
    </location>
</feature>
<keyword evidence="3" id="KW-1185">Reference proteome</keyword>
<evidence type="ECO:0000256" key="1">
    <source>
        <dbReference type="SAM" id="MobiDB-lite"/>
    </source>
</evidence>
<accession>A0AAN7BLG9</accession>
<feature type="compositionally biased region" description="Pro residues" evidence="1">
    <location>
        <begin position="239"/>
        <end position="251"/>
    </location>
</feature>